<sequence>MSEEVIAEETQRRIQAAHPSIVAITAYWREKAGQRSMPSRADIDPVDLKSHLPGISLVDVVPDARRFVYRLVGTYQVAQRGADPTGRSVLEAYYAADREETVGIYEYVVRTKRPFCYSGPYNAPDGLIEDEDIVFLPLSDNGRDVNMVLVYAHSRIFNPRDEASFILRRGQES</sequence>
<dbReference type="Pfam" id="PF07310">
    <property type="entry name" value="PAS_5"/>
    <property type="match status" value="1"/>
</dbReference>
<proteinExistence type="predicted"/>
<evidence type="ECO:0000313" key="1">
    <source>
        <dbReference type="EMBL" id="MDY0884947.1"/>
    </source>
</evidence>
<comment type="caution">
    <text evidence="1">The sequence shown here is derived from an EMBL/GenBank/DDBJ whole genome shotgun (WGS) entry which is preliminary data.</text>
</comment>
<keyword evidence="2" id="KW-1185">Reference proteome</keyword>
<accession>A0ABU5EGC7</accession>
<dbReference type="Proteomes" id="UP001279642">
    <property type="component" value="Unassembled WGS sequence"/>
</dbReference>
<reference evidence="1 2" key="1">
    <citation type="journal article" date="2016" name="Antonie Van Leeuwenhoek">
        <title>Dongia soli sp. nov., isolated from soil from Dokdo, Korea.</title>
        <authorList>
            <person name="Kim D.U."/>
            <person name="Lee H."/>
            <person name="Kim H."/>
            <person name="Kim S.G."/>
            <person name="Ka J.O."/>
        </authorList>
    </citation>
    <scope>NUCLEOTIDE SEQUENCE [LARGE SCALE GENOMIC DNA]</scope>
    <source>
        <strain evidence="1 2">D78</strain>
    </source>
</reference>
<evidence type="ECO:0000313" key="2">
    <source>
        <dbReference type="Proteomes" id="UP001279642"/>
    </source>
</evidence>
<gene>
    <name evidence="1" type="ORF">SMD27_19035</name>
</gene>
<dbReference type="EMBL" id="JAXCLW010000006">
    <property type="protein sequence ID" value="MDY0884947.1"/>
    <property type="molecule type" value="Genomic_DNA"/>
</dbReference>
<name>A0ABU5EGC7_9PROT</name>
<dbReference type="RefSeq" id="WP_320510020.1">
    <property type="nucleotide sequence ID" value="NZ_JAXCLW010000006.1"/>
</dbReference>
<protein>
    <submittedName>
        <fullName evidence="1">PAS domain-containing protein</fullName>
    </submittedName>
</protein>
<organism evidence="1 2">
    <name type="scientific">Dongia soli</name>
    <dbReference type="NCBI Taxonomy" id="600628"/>
    <lineage>
        <taxon>Bacteria</taxon>
        <taxon>Pseudomonadati</taxon>
        <taxon>Pseudomonadota</taxon>
        <taxon>Alphaproteobacteria</taxon>
        <taxon>Rhodospirillales</taxon>
        <taxon>Dongiaceae</taxon>
        <taxon>Dongia</taxon>
    </lineage>
</organism>
<dbReference type="InterPro" id="IPR009922">
    <property type="entry name" value="DUF1457"/>
</dbReference>